<name>A0ABP9JQE7_9MICO</name>
<gene>
    <name evidence="2" type="ORF">GCM10023258_39800</name>
</gene>
<sequence length="140" mass="15923">MLLSRRSSATAKPVWGWQDKQGEEIGCSGRTVRRYRRELEVAGLIETQRGEVVRHYDGRFSQQMTNRYCFVVPPRPTRQKPTSHRADTGDRLNPVSTRQVETLGSDPSKLDEVEPPPRSWSFDRSLIGAARKALTEPSGR</sequence>
<evidence type="ECO:0000313" key="3">
    <source>
        <dbReference type="Proteomes" id="UP001500427"/>
    </source>
</evidence>
<dbReference type="EMBL" id="BAABIW010000039">
    <property type="protein sequence ID" value="GAA5036884.1"/>
    <property type="molecule type" value="Genomic_DNA"/>
</dbReference>
<dbReference type="Proteomes" id="UP001500427">
    <property type="component" value="Unassembled WGS sequence"/>
</dbReference>
<accession>A0ABP9JQE7</accession>
<feature type="region of interest" description="Disordered" evidence="1">
    <location>
        <begin position="72"/>
        <end position="124"/>
    </location>
</feature>
<evidence type="ECO:0000256" key="1">
    <source>
        <dbReference type="SAM" id="MobiDB-lite"/>
    </source>
</evidence>
<reference evidence="3" key="1">
    <citation type="journal article" date="2019" name="Int. J. Syst. Evol. Microbiol.">
        <title>The Global Catalogue of Microorganisms (GCM) 10K type strain sequencing project: providing services to taxonomists for standard genome sequencing and annotation.</title>
        <authorList>
            <consortium name="The Broad Institute Genomics Platform"/>
            <consortium name="The Broad Institute Genome Sequencing Center for Infectious Disease"/>
            <person name="Wu L."/>
            <person name="Ma J."/>
        </authorList>
    </citation>
    <scope>NUCLEOTIDE SEQUENCE [LARGE SCALE GENOMIC DNA]</scope>
    <source>
        <strain evidence="3">JCM 17687</strain>
    </source>
</reference>
<organism evidence="2 3">
    <name type="scientific">Terrabacter aeriphilus</name>
    <dbReference type="NCBI Taxonomy" id="515662"/>
    <lineage>
        <taxon>Bacteria</taxon>
        <taxon>Bacillati</taxon>
        <taxon>Actinomycetota</taxon>
        <taxon>Actinomycetes</taxon>
        <taxon>Micrococcales</taxon>
        <taxon>Intrasporangiaceae</taxon>
        <taxon>Terrabacter</taxon>
    </lineage>
</organism>
<keyword evidence="3" id="KW-1185">Reference proteome</keyword>
<proteinExistence type="predicted"/>
<comment type="caution">
    <text evidence="2">The sequence shown here is derived from an EMBL/GenBank/DDBJ whole genome shotgun (WGS) entry which is preliminary data.</text>
</comment>
<evidence type="ECO:0008006" key="4">
    <source>
        <dbReference type="Google" id="ProtNLM"/>
    </source>
</evidence>
<protein>
    <recommendedName>
        <fullName evidence="4">Helix-turn-helix domain-containing protein</fullName>
    </recommendedName>
</protein>
<evidence type="ECO:0000313" key="2">
    <source>
        <dbReference type="EMBL" id="GAA5036884.1"/>
    </source>
</evidence>